<evidence type="ECO:0008006" key="3">
    <source>
        <dbReference type="Google" id="ProtNLM"/>
    </source>
</evidence>
<name>A0A2S9XD53_9BACT</name>
<proteinExistence type="predicted"/>
<keyword evidence="2" id="KW-1185">Reference proteome</keyword>
<dbReference type="RefSeq" id="WP_106395387.1">
    <property type="nucleotide sequence ID" value="NZ_PVNK01000269.1"/>
</dbReference>
<protein>
    <recommendedName>
        <fullName evidence="3">Aromatic ring-opening dioxygenase LigA</fullName>
    </recommendedName>
</protein>
<comment type="caution">
    <text evidence="1">The sequence shown here is derived from an EMBL/GenBank/DDBJ whole genome shotgun (WGS) entry which is preliminary data.</text>
</comment>
<evidence type="ECO:0000313" key="2">
    <source>
        <dbReference type="Proteomes" id="UP000237968"/>
    </source>
</evidence>
<dbReference type="Proteomes" id="UP000237968">
    <property type="component" value="Unassembled WGS sequence"/>
</dbReference>
<reference evidence="1 2" key="1">
    <citation type="submission" date="2018-03" db="EMBL/GenBank/DDBJ databases">
        <title>Draft Genome Sequences of the Obligatory Marine Myxobacteria Enhygromyxa salina SWB005.</title>
        <authorList>
            <person name="Poehlein A."/>
            <person name="Moghaddam J.A."/>
            <person name="Harms H."/>
            <person name="Alanjari M."/>
            <person name="Koenig G.M."/>
            <person name="Daniel R."/>
            <person name="Schaeberle T.F."/>
        </authorList>
    </citation>
    <scope>NUCLEOTIDE SEQUENCE [LARGE SCALE GENOMIC DNA]</scope>
    <source>
        <strain evidence="1 2">SWB005</strain>
    </source>
</reference>
<dbReference type="OrthoDB" id="8891769at2"/>
<dbReference type="AlphaFoldDB" id="A0A2S9XD53"/>
<dbReference type="EMBL" id="PVNK01000269">
    <property type="protein sequence ID" value="PRP90777.1"/>
    <property type="molecule type" value="Genomic_DNA"/>
</dbReference>
<sequence length="205" mass="22162">MDIRLKFINRSSGGHQAEVVLFQRNILASIDELPLAWKVIRYCGRDCYHPLVYPTDYEVSTSDEYGNHSPRVRVANGQQVKVTPTPSGRRLGSATNSDSSAEIQVINALPRGSVNVNIYKAGLLMARKTAVAPGQKVVFQFKPTLWISVASQIMQSEAVTSAVIASDNTELPLAGFTSADIVMTGGGSGSDAAPYVFTLENMRLA</sequence>
<organism evidence="1 2">
    <name type="scientific">Enhygromyxa salina</name>
    <dbReference type="NCBI Taxonomy" id="215803"/>
    <lineage>
        <taxon>Bacteria</taxon>
        <taxon>Pseudomonadati</taxon>
        <taxon>Myxococcota</taxon>
        <taxon>Polyangia</taxon>
        <taxon>Nannocystales</taxon>
        <taxon>Nannocystaceae</taxon>
        <taxon>Enhygromyxa</taxon>
    </lineage>
</organism>
<gene>
    <name evidence="1" type="ORF">ENSA5_62110</name>
</gene>
<accession>A0A2S9XD53</accession>
<evidence type="ECO:0000313" key="1">
    <source>
        <dbReference type="EMBL" id="PRP90777.1"/>
    </source>
</evidence>